<keyword evidence="6" id="KW-0482">Metalloprotease</keyword>
<dbReference type="Gene3D" id="3.30.2010.10">
    <property type="entry name" value="Metalloproteases ('zincins'), catalytic domain"/>
    <property type="match status" value="1"/>
</dbReference>
<dbReference type="eggNOG" id="COG4784">
    <property type="taxonomic scope" value="Bacteria"/>
</dbReference>
<evidence type="ECO:0000313" key="8">
    <source>
        <dbReference type="EMBL" id="AKQ63543.1"/>
    </source>
</evidence>
<keyword evidence="2 8" id="KW-0645">Protease</keyword>
<dbReference type="STRING" id="1297742.A176_000455"/>
<comment type="cofactor">
    <cofactor evidence="1">
        <name>Zn(2+)</name>
        <dbReference type="ChEBI" id="CHEBI:29105"/>
    </cofactor>
</comment>
<feature type="domain" description="Peptidase M48" evidence="7">
    <location>
        <begin position="94"/>
        <end position="276"/>
    </location>
</feature>
<sequence length="512" mass="54232">MRAGLSTSDATPTPAVVAPLLAPYLGMQSLQEGPMTSRLRLLPLLALLSVTTCVRNPATGKRMLSLVSQNDEIALGKQSAEEVRGSIGLIQEPKVQDYVARVGLPMAKASERPELPWTVQAVDDPVVNAFALPGGPVFVTRGLLTALNSEAELASVLGHEVAHITARHSVEQISQAQLAQAGLLLGSVLSEDVARFGGLAAAGLQLLFLKYGRDDERQADELGFKYMLNAGYDVRAAANVFATLDRVGKAAGGQSLPAWLSTHPDPGDRVKTAQERAANAHVDFNKLKDGREEYLAMLQGMAYGNDPRQGFFRGNVFMHPGLRFQLTFPQGWKTANQPQQVAGVSPQEDAIVGLVPTGNIAPQEAMQRFMAQEGIQPANAAPAGFPPGAAFFQAQTEQGVIAGVTAFVSQGGTTLQLLGYTGAQQLPAYEEAFRATFSSFGALTDASALAVQPARIELAKIASPMTLQQFNEQNPSTISVEELSIINGVQPGDTLPAGRTVKRVTGGVKSTP</sequence>
<evidence type="ECO:0000256" key="5">
    <source>
        <dbReference type="ARBA" id="ARBA00022833"/>
    </source>
</evidence>
<evidence type="ECO:0000313" key="9">
    <source>
        <dbReference type="Proteomes" id="UP000009026"/>
    </source>
</evidence>
<reference evidence="8 9" key="1">
    <citation type="journal article" date="2016" name="PLoS ONE">
        <title>Complete Genome Sequence and Comparative Genomics of a Novel Myxobacterium Myxococcus hansupus.</title>
        <authorList>
            <person name="Sharma G."/>
            <person name="Narwani T."/>
            <person name="Subramanian S."/>
        </authorList>
    </citation>
    <scope>NUCLEOTIDE SEQUENCE [LARGE SCALE GENOMIC DNA]</scope>
    <source>
        <strain evidence="9">mixupus</strain>
    </source>
</reference>
<evidence type="ECO:0000256" key="3">
    <source>
        <dbReference type="ARBA" id="ARBA00022723"/>
    </source>
</evidence>
<dbReference type="EMBL" id="CP012109">
    <property type="protein sequence ID" value="AKQ63543.1"/>
    <property type="molecule type" value="Genomic_DNA"/>
</dbReference>
<evidence type="ECO:0000256" key="1">
    <source>
        <dbReference type="ARBA" id="ARBA00001947"/>
    </source>
</evidence>
<dbReference type="InterPro" id="IPR051156">
    <property type="entry name" value="Mito/Outer_Membr_Metalloprot"/>
</dbReference>
<dbReference type="PANTHER" id="PTHR22726:SF1">
    <property type="entry name" value="METALLOENDOPEPTIDASE OMA1, MITOCHONDRIAL"/>
    <property type="match status" value="1"/>
</dbReference>
<evidence type="ECO:0000259" key="7">
    <source>
        <dbReference type="Pfam" id="PF01435"/>
    </source>
</evidence>
<dbReference type="PATRIC" id="fig|1297742.4.peg.462"/>
<dbReference type="AlphaFoldDB" id="A0A0H4WPR2"/>
<proteinExistence type="predicted"/>
<name>A0A0H4WPR2_9BACT</name>
<keyword evidence="3" id="KW-0479">Metal-binding</keyword>
<evidence type="ECO:0000256" key="4">
    <source>
        <dbReference type="ARBA" id="ARBA00022801"/>
    </source>
</evidence>
<accession>A0A0H4WPR2</accession>
<dbReference type="GO" id="GO:0046872">
    <property type="term" value="F:metal ion binding"/>
    <property type="evidence" value="ECO:0007669"/>
    <property type="project" value="UniProtKB-KW"/>
</dbReference>
<dbReference type="KEGG" id="mym:A176_000455"/>
<keyword evidence="5" id="KW-0862">Zinc</keyword>
<evidence type="ECO:0000256" key="6">
    <source>
        <dbReference type="ARBA" id="ARBA00023049"/>
    </source>
</evidence>
<dbReference type="GO" id="GO:0004222">
    <property type="term" value="F:metalloendopeptidase activity"/>
    <property type="evidence" value="ECO:0007669"/>
    <property type="project" value="InterPro"/>
</dbReference>
<dbReference type="CDD" id="cd07333">
    <property type="entry name" value="M48C_bepA_like"/>
    <property type="match status" value="1"/>
</dbReference>
<organism evidence="8 9">
    <name type="scientific">Pseudomyxococcus hansupus</name>
    <dbReference type="NCBI Taxonomy" id="1297742"/>
    <lineage>
        <taxon>Bacteria</taxon>
        <taxon>Pseudomonadati</taxon>
        <taxon>Myxococcota</taxon>
        <taxon>Myxococcia</taxon>
        <taxon>Myxococcales</taxon>
        <taxon>Cystobacterineae</taxon>
        <taxon>Myxococcaceae</taxon>
        <taxon>Pseudomyxococcus</taxon>
    </lineage>
</organism>
<keyword evidence="9" id="KW-1185">Reference proteome</keyword>
<dbReference type="Pfam" id="PF01435">
    <property type="entry name" value="Peptidase_M48"/>
    <property type="match status" value="1"/>
</dbReference>
<dbReference type="InterPro" id="IPR001915">
    <property type="entry name" value="Peptidase_M48"/>
</dbReference>
<dbReference type="PANTHER" id="PTHR22726">
    <property type="entry name" value="METALLOENDOPEPTIDASE OMA1"/>
    <property type="match status" value="1"/>
</dbReference>
<dbReference type="GO" id="GO:0016020">
    <property type="term" value="C:membrane"/>
    <property type="evidence" value="ECO:0007669"/>
    <property type="project" value="TreeGrafter"/>
</dbReference>
<dbReference type="GO" id="GO:0051603">
    <property type="term" value="P:proteolysis involved in protein catabolic process"/>
    <property type="evidence" value="ECO:0007669"/>
    <property type="project" value="TreeGrafter"/>
</dbReference>
<dbReference type="Proteomes" id="UP000009026">
    <property type="component" value="Chromosome"/>
</dbReference>
<keyword evidence="4" id="KW-0378">Hydrolase</keyword>
<gene>
    <name evidence="8" type="ORF">A176_000455</name>
</gene>
<protein>
    <submittedName>
        <fullName evidence="8">Putative Zn-dependent protease</fullName>
    </submittedName>
</protein>
<evidence type="ECO:0000256" key="2">
    <source>
        <dbReference type="ARBA" id="ARBA00022670"/>
    </source>
</evidence>